<comment type="similarity">
    <text evidence="3">Belongs to the bacterial histone-like protein family.</text>
</comment>
<dbReference type="EMBL" id="JACBZX010000001">
    <property type="protein sequence ID" value="NYG37181.1"/>
    <property type="molecule type" value="Genomic_DNA"/>
</dbReference>
<dbReference type="Pfam" id="PF00216">
    <property type="entry name" value="Bac_DNA_binding"/>
    <property type="match status" value="1"/>
</dbReference>
<dbReference type="PRINTS" id="PR01727">
    <property type="entry name" value="DNABINDINGHU"/>
</dbReference>
<organism evidence="4 5">
    <name type="scientific">Janibacter alkaliphilus</name>
    <dbReference type="NCBI Taxonomy" id="1069963"/>
    <lineage>
        <taxon>Bacteria</taxon>
        <taxon>Bacillati</taxon>
        <taxon>Actinomycetota</taxon>
        <taxon>Actinomycetes</taxon>
        <taxon>Micrococcales</taxon>
        <taxon>Intrasporangiaceae</taxon>
        <taxon>Janibacter</taxon>
    </lineage>
</organism>
<dbReference type="GO" id="GO:0030261">
    <property type="term" value="P:chromosome condensation"/>
    <property type="evidence" value="ECO:0007669"/>
    <property type="project" value="UniProtKB-KW"/>
</dbReference>
<keyword evidence="5" id="KW-1185">Reference proteome</keyword>
<gene>
    <name evidence="4" type="ORF">BJY28_001650</name>
</gene>
<dbReference type="RefSeq" id="WP_179462592.1">
    <property type="nucleotide sequence ID" value="NZ_JACBZX010000001.1"/>
</dbReference>
<sequence>MNKSELASAVAEKAGVSASSATEVITALQAVLSEQVGKGEKVTVPGFFSLERVERAERKGRNPQSGEEMTIPGGYAAKLTAGSALKAAAKG</sequence>
<dbReference type="CDD" id="cd14435">
    <property type="entry name" value="SPO1_TF1_like"/>
    <property type="match status" value="1"/>
</dbReference>
<evidence type="ECO:0000313" key="5">
    <source>
        <dbReference type="Proteomes" id="UP000592181"/>
    </source>
</evidence>
<evidence type="ECO:0000256" key="1">
    <source>
        <dbReference type="ARBA" id="ARBA00023067"/>
    </source>
</evidence>
<dbReference type="Gene3D" id="4.10.520.10">
    <property type="entry name" value="IHF-like DNA-binding proteins"/>
    <property type="match status" value="1"/>
</dbReference>
<keyword evidence="2 4" id="KW-0238">DNA-binding</keyword>
<dbReference type="GO" id="GO:0030527">
    <property type="term" value="F:structural constituent of chromatin"/>
    <property type="evidence" value="ECO:0007669"/>
    <property type="project" value="InterPro"/>
</dbReference>
<protein>
    <submittedName>
        <fullName evidence="4">DNA-binding protein HU-beta</fullName>
    </submittedName>
</protein>
<dbReference type="SMART" id="SM00411">
    <property type="entry name" value="BHL"/>
    <property type="match status" value="1"/>
</dbReference>
<dbReference type="GO" id="GO:0005829">
    <property type="term" value="C:cytosol"/>
    <property type="evidence" value="ECO:0007669"/>
    <property type="project" value="TreeGrafter"/>
</dbReference>
<dbReference type="InterPro" id="IPR000119">
    <property type="entry name" value="Hist_DNA-bd"/>
</dbReference>
<evidence type="ECO:0000313" key="4">
    <source>
        <dbReference type="EMBL" id="NYG37181.1"/>
    </source>
</evidence>
<dbReference type="GO" id="GO:0003677">
    <property type="term" value="F:DNA binding"/>
    <property type="evidence" value="ECO:0007669"/>
    <property type="project" value="UniProtKB-KW"/>
</dbReference>
<dbReference type="AlphaFoldDB" id="A0A852XFF6"/>
<dbReference type="PANTHER" id="PTHR33175:SF3">
    <property type="entry name" value="DNA-BINDING PROTEIN HU-BETA"/>
    <property type="match status" value="1"/>
</dbReference>
<accession>A0A852XFF6</accession>
<proteinExistence type="inferred from homology"/>
<dbReference type="InterPro" id="IPR010992">
    <property type="entry name" value="IHF-like_DNA-bd_dom_sf"/>
</dbReference>
<reference evidence="4 5" key="1">
    <citation type="submission" date="2020-07" db="EMBL/GenBank/DDBJ databases">
        <title>Sequencing the genomes of 1000 actinobacteria strains.</title>
        <authorList>
            <person name="Klenk H.-P."/>
        </authorList>
    </citation>
    <scope>NUCLEOTIDE SEQUENCE [LARGE SCALE GENOMIC DNA]</scope>
    <source>
        <strain evidence="4 5">DSM 24723</strain>
    </source>
</reference>
<dbReference type="Proteomes" id="UP000592181">
    <property type="component" value="Unassembled WGS sequence"/>
</dbReference>
<name>A0A852XFF6_9MICO</name>
<evidence type="ECO:0000256" key="2">
    <source>
        <dbReference type="ARBA" id="ARBA00023125"/>
    </source>
</evidence>
<evidence type="ECO:0000256" key="3">
    <source>
        <dbReference type="RuleBase" id="RU003939"/>
    </source>
</evidence>
<dbReference type="PANTHER" id="PTHR33175">
    <property type="entry name" value="DNA-BINDING PROTEIN HU"/>
    <property type="match status" value="1"/>
</dbReference>
<comment type="caution">
    <text evidence="4">The sequence shown here is derived from an EMBL/GenBank/DDBJ whole genome shotgun (WGS) entry which is preliminary data.</text>
</comment>
<dbReference type="SUPFAM" id="SSF47729">
    <property type="entry name" value="IHF-like DNA-binding proteins"/>
    <property type="match status" value="1"/>
</dbReference>
<keyword evidence="1" id="KW-0226">DNA condensation</keyword>